<keyword evidence="2" id="KW-0378">Hydrolase</keyword>
<gene>
    <name evidence="2" type="ORF">ACFQ4E_10345</name>
</gene>
<dbReference type="EMBL" id="JBHTMU010000015">
    <property type="protein sequence ID" value="MFD1342819.1"/>
    <property type="molecule type" value="Genomic_DNA"/>
</dbReference>
<keyword evidence="2" id="KW-0645">Protease</keyword>
<evidence type="ECO:0000256" key="1">
    <source>
        <dbReference type="SAM" id="SignalP"/>
    </source>
</evidence>
<evidence type="ECO:0000313" key="2">
    <source>
        <dbReference type="EMBL" id="MFD1342819.1"/>
    </source>
</evidence>
<dbReference type="InterPro" id="IPR043504">
    <property type="entry name" value="Peptidase_S1_PA_chymotrypsin"/>
</dbReference>
<keyword evidence="1" id="KW-0732">Signal</keyword>
<dbReference type="RefSeq" id="WP_386803224.1">
    <property type="nucleotide sequence ID" value="NZ_JBHTMU010000015.1"/>
</dbReference>
<dbReference type="Proteomes" id="UP001597135">
    <property type="component" value="Unassembled WGS sequence"/>
</dbReference>
<dbReference type="GO" id="GO:0006508">
    <property type="term" value="P:proteolysis"/>
    <property type="evidence" value="ECO:0007669"/>
    <property type="project" value="UniProtKB-KW"/>
</dbReference>
<dbReference type="Gene3D" id="2.40.10.10">
    <property type="entry name" value="Trypsin-like serine proteases"/>
    <property type="match status" value="2"/>
</dbReference>
<accession>A0ABW3ZIG6</accession>
<keyword evidence="3" id="KW-1185">Reference proteome</keyword>
<feature type="signal peptide" evidence="1">
    <location>
        <begin position="1"/>
        <end position="22"/>
    </location>
</feature>
<evidence type="ECO:0000313" key="3">
    <source>
        <dbReference type="Proteomes" id="UP001597135"/>
    </source>
</evidence>
<dbReference type="Pfam" id="PF13365">
    <property type="entry name" value="Trypsin_2"/>
    <property type="match status" value="1"/>
</dbReference>
<protein>
    <submittedName>
        <fullName evidence="2">S1C family serine protease</fullName>
        <ecNumber evidence="2">3.4.21.-</ecNumber>
    </submittedName>
</protein>
<sequence>MWGKVIAWLAVALALVPRLASAQSDLAPFEPRFLGYEDIRFLQAALIVDGSYRGPLDGEWGLEEQAALAAALPGLDGRAITFGDLRPLLTEFEKEREVSQWRVYYFPSNNSSQLLPDALLASTGAETDPHVTLENRDGSLLVRTLFANTARTLELHNWLAEHHRAPAPYSRAYTEQSLVTRATFESGRVAHLWSLPDAGYYVSTLVQYDTWQAGRGELIVASLQDGNQPELELPETSLLRVYLDAAPEVGAALPGLGSPRAAEARLGSGFFVNTTDIVTAAHVVDGCERLELDNGTHLQLIARDPERDLAVLSAPGRAGRFLPLSRAATPLLGETIYALGFPYRALLEQGLTVTSGNVSAMPGPRDPARKIMLSAPIQPGNSGGPVLNRAGEVIGMVVSRADELAYLEKTGTLPQNLNFAVSVRPILEFLGKADVRFPLGTERARPILNGIPVETQTAVAAILCF</sequence>
<dbReference type="EC" id="3.4.21.-" evidence="2"/>
<organism evidence="2 3">
    <name type="scientific">Litorisediminicola beolgyonensis</name>
    <dbReference type="NCBI Taxonomy" id="1173614"/>
    <lineage>
        <taxon>Bacteria</taxon>
        <taxon>Pseudomonadati</taxon>
        <taxon>Pseudomonadota</taxon>
        <taxon>Alphaproteobacteria</taxon>
        <taxon>Rhodobacterales</taxon>
        <taxon>Paracoccaceae</taxon>
        <taxon>Litorisediminicola</taxon>
    </lineage>
</organism>
<reference evidence="3" key="1">
    <citation type="journal article" date="2019" name="Int. J. Syst. Evol. Microbiol.">
        <title>The Global Catalogue of Microorganisms (GCM) 10K type strain sequencing project: providing services to taxonomists for standard genome sequencing and annotation.</title>
        <authorList>
            <consortium name="The Broad Institute Genomics Platform"/>
            <consortium name="The Broad Institute Genome Sequencing Center for Infectious Disease"/>
            <person name="Wu L."/>
            <person name="Ma J."/>
        </authorList>
    </citation>
    <scope>NUCLEOTIDE SEQUENCE [LARGE SCALE GENOMIC DNA]</scope>
    <source>
        <strain evidence="3">CCUG 62953</strain>
    </source>
</reference>
<dbReference type="InterPro" id="IPR009003">
    <property type="entry name" value="Peptidase_S1_PA"/>
</dbReference>
<dbReference type="PANTHER" id="PTHR43019">
    <property type="entry name" value="SERINE ENDOPROTEASE DEGS"/>
    <property type="match status" value="1"/>
</dbReference>
<dbReference type="GO" id="GO:0008233">
    <property type="term" value="F:peptidase activity"/>
    <property type="evidence" value="ECO:0007669"/>
    <property type="project" value="UniProtKB-KW"/>
</dbReference>
<dbReference type="InterPro" id="IPR001940">
    <property type="entry name" value="Peptidase_S1C"/>
</dbReference>
<feature type="chain" id="PRO_5045968751" evidence="1">
    <location>
        <begin position="23"/>
        <end position="465"/>
    </location>
</feature>
<dbReference type="PANTHER" id="PTHR43019:SF23">
    <property type="entry name" value="PROTEASE DO-LIKE 5, CHLOROPLASTIC"/>
    <property type="match status" value="1"/>
</dbReference>
<proteinExistence type="predicted"/>
<name>A0ABW3ZIG6_9RHOB</name>
<dbReference type="SUPFAM" id="SSF50494">
    <property type="entry name" value="Trypsin-like serine proteases"/>
    <property type="match status" value="1"/>
</dbReference>
<comment type="caution">
    <text evidence="2">The sequence shown here is derived from an EMBL/GenBank/DDBJ whole genome shotgun (WGS) entry which is preliminary data.</text>
</comment>
<dbReference type="PRINTS" id="PR00834">
    <property type="entry name" value="PROTEASES2C"/>
</dbReference>